<feature type="domain" description="C3H1-type" evidence="3">
    <location>
        <begin position="130"/>
        <end position="158"/>
    </location>
</feature>
<keyword evidence="1" id="KW-0479">Metal-binding</keyword>
<accession>A0A167V9Z9</accession>
<dbReference type="InterPro" id="IPR000571">
    <property type="entry name" value="Znf_CCCH"/>
</dbReference>
<keyword evidence="1" id="KW-0863">Zinc-finger</keyword>
<evidence type="ECO:0000259" key="3">
    <source>
        <dbReference type="PROSITE" id="PS50103"/>
    </source>
</evidence>
<keyword evidence="5" id="KW-1185">Reference proteome</keyword>
<proteinExistence type="predicted"/>
<keyword evidence="1" id="KW-0862">Zinc</keyword>
<dbReference type="Proteomes" id="UP000076532">
    <property type="component" value="Unassembled WGS sequence"/>
</dbReference>
<gene>
    <name evidence="4" type="ORF">FIBSPDRAFT_382561</name>
</gene>
<organism evidence="4 5">
    <name type="scientific">Athelia psychrophila</name>
    <dbReference type="NCBI Taxonomy" id="1759441"/>
    <lineage>
        <taxon>Eukaryota</taxon>
        <taxon>Fungi</taxon>
        <taxon>Dikarya</taxon>
        <taxon>Basidiomycota</taxon>
        <taxon>Agaricomycotina</taxon>
        <taxon>Agaricomycetes</taxon>
        <taxon>Agaricomycetidae</taxon>
        <taxon>Atheliales</taxon>
        <taxon>Atheliaceae</taxon>
        <taxon>Athelia</taxon>
    </lineage>
</organism>
<evidence type="ECO:0000256" key="2">
    <source>
        <dbReference type="SAM" id="MobiDB-lite"/>
    </source>
</evidence>
<evidence type="ECO:0000313" key="4">
    <source>
        <dbReference type="EMBL" id="KZP04790.1"/>
    </source>
</evidence>
<name>A0A167V9Z9_9AGAM</name>
<dbReference type="AlphaFoldDB" id="A0A167V9Z9"/>
<protein>
    <recommendedName>
        <fullName evidence="3">C3H1-type domain-containing protein</fullName>
    </recommendedName>
</protein>
<feature type="compositionally biased region" description="Low complexity" evidence="2">
    <location>
        <begin position="88"/>
        <end position="99"/>
    </location>
</feature>
<sequence>MSMASEGPPGKPQVAVLNNRTPISKRNNETKLIQSTDNLKLDGQCRFGHCKLGDLCKRSHGDPLGEVTTNPTAPMPTNVAQIQVPHRTSSTPVTSSNVPGQPTTSSASTLSRPNAPTTTLNASPGAIPKEQAKKLCFSWAKSGTCQFGSKYRNDHDVNVRRPLSIRSASCARN</sequence>
<feature type="compositionally biased region" description="Polar residues" evidence="2">
    <location>
        <begin position="100"/>
        <end position="122"/>
    </location>
</feature>
<feature type="region of interest" description="Disordered" evidence="2">
    <location>
        <begin position="84"/>
        <end position="126"/>
    </location>
</feature>
<dbReference type="EMBL" id="KV417888">
    <property type="protein sequence ID" value="KZP04790.1"/>
    <property type="molecule type" value="Genomic_DNA"/>
</dbReference>
<dbReference type="GO" id="GO:0008270">
    <property type="term" value="F:zinc ion binding"/>
    <property type="evidence" value="ECO:0007669"/>
    <property type="project" value="UniProtKB-KW"/>
</dbReference>
<reference evidence="4 5" key="1">
    <citation type="journal article" date="2016" name="Mol. Biol. Evol.">
        <title>Comparative Genomics of Early-Diverging Mushroom-Forming Fungi Provides Insights into the Origins of Lignocellulose Decay Capabilities.</title>
        <authorList>
            <person name="Nagy L.G."/>
            <person name="Riley R."/>
            <person name="Tritt A."/>
            <person name="Adam C."/>
            <person name="Daum C."/>
            <person name="Floudas D."/>
            <person name="Sun H."/>
            <person name="Yadav J.S."/>
            <person name="Pangilinan J."/>
            <person name="Larsson K.H."/>
            <person name="Matsuura K."/>
            <person name="Barry K."/>
            <person name="Labutti K."/>
            <person name="Kuo R."/>
            <person name="Ohm R.A."/>
            <person name="Bhattacharya S.S."/>
            <person name="Shirouzu T."/>
            <person name="Yoshinaga Y."/>
            <person name="Martin F.M."/>
            <person name="Grigoriev I.V."/>
            <person name="Hibbett D.S."/>
        </authorList>
    </citation>
    <scope>NUCLEOTIDE SEQUENCE [LARGE SCALE GENOMIC DNA]</scope>
    <source>
        <strain evidence="4 5">CBS 109695</strain>
    </source>
</reference>
<evidence type="ECO:0000313" key="5">
    <source>
        <dbReference type="Proteomes" id="UP000076532"/>
    </source>
</evidence>
<dbReference type="PROSITE" id="PS50103">
    <property type="entry name" value="ZF_C3H1"/>
    <property type="match status" value="1"/>
</dbReference>
<evidence type="ECO:0000256" key="1">
    <source>
        <dbReference type="PROSITE-ProRule" id="PRU00723"/>
    </source>
</evidence>
<feature type="zinc finger region" description="C3H1-type" evidence="1">
    <location>
        <begin position="130"/>
        <end position="158"/>
    </location>
</feature>